<dbReference type="Pfam" id="PF08240">
    <property type="entry name" value="ADH_N"/>
    <property type="match status" value="1"/>
</dbReference>
<dbReference type="Gene3D" id="3.90.180.10">
    <property type="entry name" value="Medium-chain alcohol dehydrogenases, catalytic domain"/>
    <property type="match status" value="1"/>
</dbReference>
<evidence type="ECO:0000313" key="2">
    <source>
        <dbReference type="EMBL" id="MEN2751801.1"/>
    </source>
</evidence>
<gene>
    <name evidence="2" type="ORF">AAIR29_09170</name>
</gene>
<sequence>MSTVSNNSLPTTQHAALIREFGEPEVMHYQDGVAIPDLNDDQVLVKVAYAGINPVDYKTRQGKGWGAENIRNDKFNHNKPAILGFDVAGVVAKSNNDQFTVGEQVAALTFDGGCYAEYVAVDANLLAKVPESVTLEQAGALPCIGQTALQFVEFANIKKGEHVVMNAPAGGVGHLLIQLLMEKVSQDDIKVTVICSPEKYSKLDILVDKSKLAGWIDYTKKDAFPHLQADVLLDLVGDDAGVRALDVLKSGGRVNVLPTIWVDKLKEAGSQDNLNVAGFKAQRSGEVMGQVLQKIGDGKLKLQIQQTYPLSEVVAAHSELQKGDTFGKIVLKVSDDEETSIHETATTDNKTIVDEKVNKGNATNTSTTDNGAYEDQVRQEIEAWKNPDKSLLDKAFATLSMPIDKAGETLMAAPQFGETLKKATEKMITTLSDTANWTLDVQDTIEAYQNEADIDVSAVKKLNDIENLPIAIVDKRVKLFKSKYVALTSAQGVATGMTGWAGIPADIMGLITVNLRAIAEYATYYGFDMSDKNEQLFAMSLLAVATSASAEERKAALDDTFSTVKDPEVLAFNKVNEKVASRVLRQTATKVATNMVRTKAAQVIPAVGAMVAGGVNASYTSNVCEAAYQCYRERFLNRKGI</sequence>
<organism evidence="2 3">
    <name type="scientific">Psychrobacter saeujeotis</name>
    <dbReference type="NCBI Taxonomy" id="3143436"/>
    <lineage>
        <taxon>Bacteria</taxon>
        <taxon>Pseudomonadati</taxon>
        <taxon>Pseudomonadota</taxon>
        <taxon>Gammaproteobacteria</taxon>
        <taxon>Moraxellales</taxon>
        <taxon>Moraxellaceae</taxon>
        <taxon>Psychrobacter</taxon>
    </lineage>
</organism>
<dbReference type="Gene3D" id="3.40.50.720">
    <property type="entry name" value="NAD(P)-binding Rossmann-like Domain"/>
    <property type="match status" value="1"/>
</dbReference>
<dbReference type="SMART" id="SM00829">
    <property type="entry name" value="PKS_ER"/>
    <property type="match status" value="1"/>
</dbReference>
<dbReference type="InterPro" id="IPR024787">
    <property type="entry name" value="EcsC"/>
</dbReference>
<dbReference type="InterPro" id="IPR052585">
    <property type="entry name" value="Lipid_raft_assoc_Zn_ADH"/>
</dbReference>
<accession>A0ABU9XAT4</accession>
<dbReference type="InterPro" id="IPR011032">
    <property type="entry name" value="GroES-like_sf"/>
</dbReference>
<proteinExistence type="predicted"/>
<name>A0ABU9XAT4_9GAMM</name>
<reference evidence="2 3" key="1">
    <citation type="submission" date="2024-05" db="EMBL/GenBank/DDBJ databases">
        <authorList>
            <person name="Kim H.-Y."/>
            <person name="Kim E."/>
            <person name="Cai Y."/>
            <person name="Yang S.-M."/>
            <person name="Lee W."/>
        </authorList>
    </citation>
    <scope>NUCLEOTIDE SEQUENCE [LARGE SCALE GENOMIC DNA]</scope>
    <source>
        <strain evidence="2 3">FBL11</strain>
    </source>
</reference>
<dbReference type="InterPro" id="IPR036291">
    <property type="entry name" value="NAD(P)-bd_dom_sf"/>
</dbReference>
<evidence type="ECO:0000259" key="1">
    <source>
        <dbReference type="SMART" id="SM00829"/>
    </source>
</evidence>
<dbReference type="Proteomes" id="UP001461960">
    <property type="component" value="Unassembled WGS sequence"/>
</dbReference>
<dbReference type="RefSeq" id="WP_299218704.1">
    <property type="nucleotide sequence ID" value="NZ_JBDGHN010000005.1"/>
</dbReference>
<dbReference type="PANTHER" id="PTHR43482:SF1">
    <property type="entry name" value="PROTEIN AST1-RELATED"/>
    <property type="match status" value="1"/>
</dbReference>
<protein>
    <submittedName>
        <fullName evidence="2">EcsC family protein</fullName>
    </submittedName>
</protein>
<dbReference type="InterPro" id="IPR020843">
    <property type="entry name" value="ER"/>
</dbReference>
<dbReference type="Pfam" id="PF13602">
    <property type="entry name" value="ADH_zinc_N_2"/>
    <property type="match status" value="1"/>
</dbReference>
<keyword evidence="3" id="KW-1185">Reference proteome</keyword>
<dbReference type="CDD" id="cd05289">
    <property type="entry name" value="MDR_like_2"/>
    <property type="match status" value="1"/>
</dbReference>
<comment type="caution">
    <text evidence="2">The sequence shown here is derived from an EMBL/GenBank/DDBJ whole genome shotgun (WGS) entry which is preliminary data.</text>
</comment>
<evidence type="ECO:0000313" key="3">
    <source>
        <dbReference type="Proteomes" id="UP001461960"/>
    </source>
</evidence>
<dbReference type="SUPFAM" id="SSF50129">
    <property type="entry name" value="GroES-like"/>
    <property type="match status" value="1"/>
</dbReference>
<dbReference type="Pfam" id="PF12787">
    <property type="entry name" value="EcsC"/>
    <property type="match status" value="1"/>
</dbReference>
<feature type="domain" description="Enoyl reductase (ER)" evidence="1">
    <location>
        <begin position="22"/>
        <end position="331"/>
    </location>
</feature>
<dbReference type="EMBL" id="JBDGHN010000005">
    <property type="protein sequence ID" value="MEN2751801.1"/>
    <property type="molecule type" value="Genomic_DNA"/>
</dbReference>
<dbReference type="SUPFAM" id="SSF51735">
    <property type="entry name" value="NAD(P)-binding Rossmann-fold domains"/>
    <property type="match status" value="1"/>
</dbReference>
<dbReference type="PANTHER" id="PTHR43482">
    <property type="entry name" value="PROTEIN AST1-RELATED"/>
    <property type="match status" value="1"/>
</dbReference>
<dbReference type="InterPro" id="IPR013154">
    <property type="entry name" value="ADH-like_N"/>
</dbReference>